<dbReference type="EMBL" id="KL198021">
    <property type="protein sequence ID" value="KDQ18749.1"/>
    <property type="molecule type" value="Genomic_DNA"/>
</dbReference>
<gene>
    <name evidence="1" type="ORF">BOTBODRAFT_520145</name>
</gene>
<accession>A0A067MT06</accession>
<reference evidence="2" key="1">
    <citation type="journal article" date="2014" name="Proc. Natl. Acad. Sci. U.S.A.">
        <title>Extensive sampling of basidiomycete genomes demonstrates inadequacy of the white-rot/brown-rot paradigm for wood decay fungi.</title>
        <authorList>
            <person name="Riley R."/>
            <person name="Salamov A.A."/>
            <person name="Brown D.W."/>
            <person name="Nagy L.G."/>
            <person name="Floudas D."/>
            <person name="Held B.W."/>
            <person name="Levasseur A."/>
            <person name="Lombard V."/>
            <person name="Morin E."/>
            <person name="Otillar R."/>
            <person name="Lindquist E.A."/>
            <person name="Sun H."/>
            <person name="LaButti K.M."/>
            <person name="Schmutz J."/>
            <person name="Jabbour D."/>
            <person name="Luo H."/>
            <person name="Baker S.E."/>
            <person name="Pisabarro A.G."/>
            <person name="Walton J.D."/>
            <person name="Blanchette R.A."/>
            <person name="Henrissat B."/>
            <person name="Martin F."/>
            <person name="Cullen D."/>
            <person name="Hibbett D.S."/>
            <person name="Grigoriev I.V."/>
        </authorList>
    </citation>
    <scope>NUCLEOTIDE SEQUENCE [LARGE SCALE GENOMIC DNA]</scope>
    <source>
        <strain evidence="2">FD-172 SS1</strain>
    </source>
</reference>
<evidence type="ECO:0000313" key="2">
    <source>
        <dbReference type="Proteomes" id="UP000027195"/>
    </source>
</evidence>
<sequence>MTHMMSSQTELVGMAEDKLWGTTFGFNSDSTLDSLCPLGESSLEELMDRLKTDGWLQNNGGLSRRKWNTGEGDRASYPYVEALLNAIRDIQNSLVPANAVYNLPVGVYDHSMT</sequence>
<organism evidence="1 2">
    <name type="scientific">Botryobasidium botryosum (strain FD-172 SS1)</name>
    <dbReference type="NCBI Taxonomy" id="930990"/>
    <lineage>
        <taxon>Eukaryota</taxon>
        <taxon>Fungi</taxon>
        <taxon>Dikarya</taxon>
        <taxon>Basidiomycota</taxon>
        <taxon>Agaricomycotina</taxon>
        <taxon>Agaricomycetes</taxon>
        <taxon>Cantharellales</taxon>
        <taxon>Botryobasidiaceae</taxon>
        <taxon>Botryobasidium</taxon>
    </lineage>
</organism>
<keyword evidence="2" id="KW-1185">Reference proteome</keyword>
<dbReference type="HOGENOM" id="CLU_2133114_0_0_1"/>
<dbReference type="InParanoid" id="A0A067MT06"/>
<dbReference type="Proteomes" id="UP000027195">
    <property type="component" value="Unassembled WGS sequence"/>
</dbReference>
<name>A0A067MT06_BOTB1</name>
<evidence type="ECO:0000313" key="1">
    <source>
        <dbReference type="EMBL" id="KDQ18749.1"/>
    </source>
</evidence>
<protein>
    <submittedName>
        <fullName evidence="1">Uncharacterized protein</fullName>
    </submittedName>
</protein>
<dbReference type="AlphaFoldDB" id="A0A067MT06"/>
<proteinExistence type="predicted"/>